<feature type="domain" description="AB hydrolase-1" evidence="1">
    <location>
        <begin position="59"/>
        <end position="209"/>
    </location>
</feature>
<reference evidence="2" key="2">
    <citation type="submission" date="2020-02" db="EMBL/GenBank/DDBJ databases">
        <authorList>
            <person name="Gilchrist C.L.M."/>
            <person name="Chooi Y.-H."/>
        </authorList>
    </citation>
    <scope>NUCLEOTIDE SEQUENCE</scope>
    <source>
        <strain evidence="2">MST-FP2251</strain>
    </source>
</reference>
<dbReference type="InterPro" id="IPR000073">
    <property type="entry name" value="AB_hydrolase_1"/>
</dbReference>
<keyword evidence="3" id="KW-1185">Reference proteome</keyword>
<proteinExistence type="predicted"/>
<sequence length="415" mass="47318">MSHSLFRVIRHTAPCQHIRDRPGATEPDLSTNLRLAVKQYVPKENTPQMAGGVTLIGTHGNGLPIELYEPLWDDLYEQMKARGRRIRSIWMADAAHQSESGVLNEHILGDDRSYLPYGFAVDSDVRLSKLREMPQPIIGIGHSMGGMQLANLALFHPSLFQALVLIDPVIRTGSEGKSYAFVSAYRDEVWPTRKDAIKQLKTPFCKWDPRVLEKYAAYGLRDLPTELYPDPKIFGERPVTLTTTKAQELFTYIRPKYQDGKTGQDQDQWQREIHPEEIEEDFPFYRPEPSHVFRRLPELKPSVLYVFAKFSIISNATARQEKMKMTGTGVGGSGGRVQEVTLPGGHLVPFEQVIECATACAAFCDTELSIWEVERQKFRQRWDAKTRGEKIVVDDRWMEHTMRSASEKSSEKPKL</sequence>
<dbReference type="SUPFAM" id="SSF53474">
    <property type="entry name" value="alpha/beta-Hydrolases"/>
    <property type="match status" value="1"/>
</dbReference>
<dbReference type="Proteomes" id="UP001194746">
    <property type="component" value="Unassembled WGS sequence"/>
</dbReference>
<protein>
    <recommendedName>
        <fullName evidence="1">AB hydrolase-1 domain-containing protein</fullName>
    </recommendedName>
</protein>
<evidence type="ECO:0000313" key="2">
    <source>
        <dbReference type="EMBL" id="KAF9891238.1"/>
    </source>
</evidence>
<accession>A0AAD4GX67</accession>
<reference evidence="2" key="1">
    <citation type="journal article" date="2019" name="Beilstein J. Org. Chem.">
        <title>Nanangenines: drimane sesquiterpenoids as the dominant metabolite cohort of a novel Australian fungus, Aspergillus nanangensis.</title>
        <authorList>
            <person name="Lacey H.J."/>
            <person name="Gilchrist C.L.M."/>
            <person name="Crombie A."/>
            <person name="Kalaitzis J.A."/>
            <person name="Vuong D."/>
            <person name="Rutledge P.J."/>
            <person name="Turner P."/>
            <person name="Pitt J.I."/>
            <person name="Lacey E."/>
            <person name="Chooi Y.H."/>
            <person name="Piggott A.M."/>
        </authorList>
    </citation>
    <scope>NUCLEOTIDE SEQUENCE</scope>
    <source>
        <strain evidence="2">MST-FP2251</strain>
    </source>
</reference>
<organism evidence="2 3">
    <name type="scientific">Aspergillus nanangensis</name>
    <dbReference type="NCBI Taxonomy" id="2582783"/>
    <lineage>
        <taxon>Eukaryota</taxon>
        <taxon>Fungi</taxon>
        <taxon>Dikarya</taxon>
        <taxon>Ascomycota</taxon>
        <taxon>Pezizomycotina</taxon>
        <taxon>Eurotiomycetes</taxon>
        <taxon>Eurotiomycetidae</taxon>
        <taxon>Eurotiales</taxon>
        <taxon>Aspergillaceae</taxon>
        <taxon>Aspergillus</taxon>
        <taxon>Aspergillus subgen. Circumdati</taxon>
    </lineage>
</organism>
<dbReference type="InterPro" id="IPR029058">
    <property type="entry name" value="AB_hydrolase_fold"/>
</dbReference>
<dbReference type="Gene3D" id="3.40.50.1820">
    <property type="entry name" value="alpha/beta hydrolase"/>
    <property type="match status" value="1"/>
</dbReference>
<dbReference type="AlphaFoldDB" id="A0AAD4GX67"/>
<dbReference type="EMBL" id="VCAU01000020">
    <property type="protein sequence ID" value="KAF9891238.1"/>
    <property type="molecule type" value="Genomic_DNA"/>
</dbReference>
<name>A0AAD4GX67_ASPNN</name>
<dbReference type="Pfam" id="PF12697">
    <property type="entry name" value="Abhydrolase_6"/>
    <property type="match status" value="1"/>
</dbReference>
<evidence type="ECO:0000259" key="1">
    <source>
        <dbReference type="Pfam" id="PF12697"/>
    </source>
</evidence>
<evidence type="ECO:0000313" key="3">
    <source>
        <dbReference type="Proteomes" id="UP001194746"/>
    </source>
</evidence>
<comment type="caution">
    <text evidence="2">The sequence shown here is derived from an EMBL/GenBank/DDBJ whole genome shotgun (WGS) entry which is preliminary data.</text>
</comment>
<gene>
    <name evidence="2" type="ORF">FE257_004802</name>
</gene>